<dbReference type="InterPro" id="IPR002676">
    <property type="entry name" value="RimM_N"/>
</dbReference>
<comment type="domain">
    <text evidence="5">The PRC barrel domain binds ribosomal protein uS19.</text>
</comment>
<evidence type="ECO:0000313" key="8">
    <source>
        <dbReference type="EMBL" id="ANX05591.1"/>
    </source>
</evidence>
<gene>
    <name evidence="5" type="primary">rimM</name>
    <name evidence="8" type="ORF">PG2T_10215</name>
</gene>
<dbReference type="NCBIfam" id="TIGR02273">
    <property type="entry name" value="16S_RimM"/>
    <property type="match status" value="1"/>
</dbReference>
<dbReference type="PANTHER" id="PTHR33692">
    <property type="entry name" value="RIBOSOME MATURATION FACTOR RIMM"/>
    <property type="match status" value="1"/>
</dbReference>
<evidence type="ECO:0000259" key="7">
    <source>
        <dbReference type="Pfam" id="PF24986"/>
    </source>
</evidence>
<dbReference type="Pfam" id="PF24986">
    <property type="entry name" value="PRC_RimM"/>
    <property type="match status" value="1"/>
</dbReference>
<protein>
    <recommendedName>
        <fullName evidence="5">Ribosome maturation factor RimM</fullName>
    </recommendedName>
</protein>
<keyword evidence="4 5" id="KW-0143">Chaperone</keyword>
<comment type="similarity">
    <text evidence="5">Belongs to the RimM family.</text>
</comment>
<dbReference type="InterPro" id="IPR056792">
    <property type="entry name" value="PRC_RimM"/>
</dbReference>
<dbReference type="KEGG" id="gbi:PG2T_10215"/>
<feature type="domain" description="Ribosome maturation factor RimM PRC barrel" evidence="7">
    <location>
        <begin position="109"/>
        <end position="173"/>
    </location>
</feature>
<dbReference type="OrthoDB" id="9783509at2"/>
<dbReference type="InterPro" id="IPR036976">
    <property type="entry name" value="RimM_N_sf"/>
</dbReference>
<evidence type="ECO:0000256" key="5">
    <source>
        <dbReference type="HAMAP-Rule" id="MF_00014"/>
    </source>
</evidence>
<feature type="domain" description="RimM N-terminal" evidence="6">
    <location>
        <begin position="16"/>
        <end position="97"/>
    </location>
</feature>
<keyword evidence="2 5" id="KW-0690">Ribosome biogenesis</keyword>
<evidence type="ECO:0000259" key="6">
    <source>
        <dbReference type="Pfam" id="PF01782"/>
    </source>
</evidence>
<keyword evidence="3 5" id="KW-0698">rRNA processing</keyword>
<dbReference type="SUPFAM" id="SSF50447">
    <property type="entry name" value="Translation proteins"/>
    <property type="match status" value="1"/>
</dbReference>
<dbReference type="SUPFAM" id="SSF50346">
    <property type="entry name" value="PRC-barrel domain"/>
    <property type="match status" value="1"/>
</dbReference>
<dbReference type="GO" id="GO:0042274">
    <property type="term" value="P:ribosomal small subunit biogenesis"/>
    <property type="evidence" value="ECO:0007669"/>
    <property type="project" value="UniProtKB-UniRule"/>
</dbReference>
<accession>A0A1B1YXR4</accession>
<proteinExistence type="inferred from homology"/>
<evidence type="ECO:0000256" key="4">
    <source>
        <dbReference type="ARBA" id="ARBA00023186"/>
    </source>
</evidence>
<dbReference type="GO" id="GO:0006364">
    <property type="term" value="P:rRNA processing"/>
    <property type="evidence" value="ECO:0007669"/>
    <property type="project" value="UniProtKB-UniRule"/>
</dbReference>
<dbReference type="GO" id="GO:0005737">
    <property type="term" value="C:cytoplasm"/>
    <property type="evidence" value="ECO:0007669"/>
    <property type="project" value="UniProtKB-SubCell"/>
</dbReference>
<keyword evidence="9" id="KW-1185">Reference proteome</keyword>
<dbReference type="InterPro" id="IPR009000">
    <property type="entry name" value="Transl_B-barrel_sf"/>
</dbReference>
<comment type="subunit">
    <text evidence="5">Binds ribosomal protein uS19.</text>
</comment>
<dbReference type="InterPro" id="IPR011033">
    <property type="entry name" value="PRC_barrel-like_sf"/>
</dbReference>
<comment type="function">
    <text evidence="5">An accessory protein needed during the final step in the assembly of 30S ribosomal subunit, possibly for assembly of the head region. Essential for efficient processing of 16S rRNA. May be needed both before and after RbfA during the maturation of 16S rRNA. It has affinity for free ribosomal 30S subunits but not for 70S ribosomes.</text>
</comment>
<dbReference type="Gene3D" id="2.30.30.240">
    <property type="entry name" value="PRC-barrel domain"/>
    <property type="match status" value="1"/>
</dbReference>
<evidence type="ECO:0000256" key="3">
    <source>
        <dbReference type="ARBA" id="ARBA00022552"/>
    </source>
</evidence>
<keyword evidence="1 5" id="KW-0963">Cytoplasm</keyword>
<name>A0A1B1YXR4_9GAMM</name>
<dbReference type="Pfam" id="PF01782">
    <property type="entry name" value="RimM"/>
    <property type="match status" value="1"/>
</dbReference>
<dbReference type="GO" id="GO:0005840">
    <property type="term" value="C:ribosome"/>
    <property type="evidence" value="ECO:0007669"/>
    <property type="project" value="InterPro"/>
</dbReference>
<dbReference type="InParanoid" id="A0A1B1YXR4"/>
<dbReference type="PANTHER" id="PTHR33692:SF1">
    <property type="entry name" value="RIBOSOME MATURATION FACTOR RIMM"/>
    <property type="match status" value="1"/>
</dbReference>
<organism evidence="8 9">
    <name type="scientific">Immundisolibacter cernigliae</name>
    <dbReference type="NCBI Taxonomy" id="1810504"/>
    <lineage>
        <taxon>Bacteria</taxon>
        <taxon>Pseudomonadati</taxon>
        <taxon>Pseudomonadota</taxon>
        <taxon>Gammaproteobacteria</taxon>
        <taxon>Immundisolibacterales</taxon>
        <taxon>Immundisolibacteraceae</taxon>
        <taxon>Immundisolibacter</taxon>
    </lineage>
</organism>
<dbReference type="EMBL" id="CP014671">
    <property type="protein sequence ID" value="ANX05591.1"/>
    <property type="molecule type" value="Genomic_DNA"/>
</dbReference>
<dbReference type="InterPro" id="IPR011961">
    <property type="entry name" value="RimM"/>
</dbReference>
<evidence type="ECO:0000313" key="9">
    <source>
        <dbReference type="Proteomes" id="UP000092952"/>
    </source>
</evidence>
<evidence type="ECO:0000256" key="2">
    <source>
        <dbReference type="ARBA" id="ARBA00022517"/>
    </source>
</evidence>
<dbReference type="Proteomes" id="UP000092952">
    <property type="component" value="Chromosome"/>
</dbReference>
<reference evidence="9" key="1">
    <citation type="submission" date="2016-03" db="EMBL/GenBank/DDBJ databases">
        <title>Complete genome sequence of Solimmundus cernigliae, representing a novel lineage of polycyclic aromatic hydrocarbon degraders within the Gammaproteobacteria.</title>
        <authorList>
            <person name="Singleton D.R."/>
            <person name="Dickey A.N."/>
            <person name="Scholl E.H."/>
            <person name="Wright F.A."/>
            <person name="Aitken M.D."/>
        </authorList>
    </citation>
    <scope>NUCLEOTIDE SEQUENCE [LARGE SCALE GENOMIC DNA]</scope>
    <source>
        <strain evidence="9">TR3.2</strain>
    </source>
</reference>
<dbReference type="GO" id="GO:0043022">
    <property type="term" value="F:ribosome binding"/>
    <property type="evidence" value="ECO:0007669"/>
    <property type="project" value="InterPro"/>
</dbReference>
<dbReference type="STRING" id="1810504.PG2T_10215"/>
<dbReference type="AlphaFoldDB" id="A0A1B1YXR4"/>
<dbReference type="HAMAP" id="MF_00014">
    <property type="entry name" value="Ribosome_mat_RimM"/>
    <property type="match status" value="1"/>
</dbReference>
<dbReference type="FunCoup" id="A0A1B1YXR4">
    <property type="interactions" value="443"/>
</dbReference>
<dbReference type="Gene3D" id="2.40.30.60">
    <property type="entry name" value="RimM"/>
    <property type="match status" value="1"/>
</dbReference>
<sequence>MPPDNDPATDAARSVVVGRVGAPHGVRGWSQLWSFTDPPEGLLRHPRLEAQRRGQRLMLEIADSRLQGERVLVRFAGAEDRDAAARLTGLELSVLRAELEPPPPGSWYWHDLIGLAVVTVDGTPLGRVDHLIETGVDDVLVVRGERERLIPFAQPQIVKKVDLEAGRIEVDWDAEY</sequence>
<evidence type="ECO:0000256" key="1">
    <source>
        <dbReference type="ARBA" id="ARBA00022490"/>
    </source>
</evidence>
<comment type="subcellular location">
    <subcellularLocation>
        <location evidence="5">Cytoplasm</location>
    </subcellularLocation>
</comment>